<evidence type="ECO:0000313" key="2">
    <source>
        <dbReference type="Proteomes" id="UP000218238"/>
    </source>
</evidence>
<sequence>MTTLIDYYQQIKEKLKSQVENNQIPEIIVKIIQTEINQIIDINSEYIQTLTPPQARLARVMLQSISQYTSVLLLVKQQDNLNISVNNQQTTLNELTSSLVKPIYNVIQTQQKLQDLASPSYYKQTIIQTFQKSREIFSSLLAGGLAGVIEGGWYWGLIGAIIGGVTGGTISQIIKQKPSLETVSIKTLQQPEQQAKITININKLLDYLYQSFQSIELTVAAQKQSIEKTSKPGLENNLDLLEYLQDLMADALDENTELPITVRRRIEQAATILRHYGIEARVYQSREEQDLMFYFEPSLNPEITDYITLKHALVKDNQILLPGSVIEPVSSN</sequence>
<reference evidence="1 2" key="1">
    <citation type="submission" date="2017-08" db="EMBL/GenBank/DDBJ databases">
        <title>Draft genome sequence of filamentous cyanobacterium Calothrix elsteri CCALA 953.</title>
        <authorList>
            <person name="Gagunashvili A.N."/>
            <person name="Elster J."/>
            <person name="Andresson O.S."/>
        </authorList>
    </citation>
    <scope>NUCLEOTIDE SEQUENCE [LARGE SCALE GENOMIC DNA]</scope>
    <source>
        <strain evidence="1 2">CCALA 953</strain>
    </source>
</reference>
<name>A0A2A2T9X8_9CYAN</name>
<dbReference type="Proteomes" id="UP000218238">
    <property type="component" value="Unassembled WGS sequence"/>
</dbReference>
<dbReference type="RefSeq" id="WP_095725012.1">
    <property type="nucleotide sequence ID" value="NZ_NTFS01000656.1"/>
</dbReference>
<dbReference type="AlphaFoldDB" id="A0A2A2T9X8"/>
<dbReference type="EMBL" id="NTFS01000656">
    <property type="protein sequence ID" value="PAX45834.1"/>
    <property type="molecule type" value="Genomic_DNA"/>
</dbReference>
<dbReference type="OrthoDB" id="452601at2"/>
<evidence type="ECO:0000313" key="1">
    <source>
        <dbReference type="EMBL" id="PAX45834.1"/>
    </source>
</evidence>
<comment type="caution">
    <text evidence="1">The sequence shown here is derived from an EMBL/GenBank/DDBJ whole genome shotgun (WGS) entry which is preliminary data.</text>
</comment>
<proteinExistence type="predicted"/>
<organism evidence="1 2">
    <name type="scientific">Brunnivagina elsteri CCALA 953</name>
    <dbReference type="NCBI Taxonomy" id="987040"/>
    <lineage>
        <taxon>Bacteria</taxon>
        <taxon>Bacillati</taxon>
        <taxon>Cyanobacteriota</taxon>
        <taxon>Cyanophyceae</taxon>
        <taxon>Nostocales</taxon>
        <taxon>Calotrichaceae</taxon>
        <taxon>Brunnivagina</taxon>
    </lineage>
</organism>
<accession>A0A2A2T9X8</accession>
<keyword evidence="2" id="KW-1185">Reference proteome</keyword>
<protein>
    <submittedName>
        <fullName evidence="1">Uncharacterized protein</fullName>
    </submittedName>
</protein>
<gene>
    <name evidence="1" type="ORF">CK510_29590</name>
</gene>